<dbReference type="AlphaFoldDB" id="A0A4R6Q0J8"/>
<feature type="compositionally biased region" description="Basic and acidic residues" evidence="1">
    <location>
        <begin position="187"/>
        <end position="204"/>
    </location>
</feature>
<feature type="region of interest" description="Disordered" evidence="1">
    <location>
        <begin position="137"/>
        <end position="231"/>
    </location>
</feature>
<dbReference type="Pfam" id="PF12687">
    <property type="entry name" value="DUF3801"/>
    <property type="match status" value="1"/>
</dbReference>
<gene>
    <name evidence="2" type="ORF">EV211_12326</name>
</gene>
<organism evidence="2 3">
    <name type="scientific">Aminicella lysinilytica</name>
    <dbReference type="NCBI Taxonomy" id="433323"/>
    <lineage>
        <taxon>Bacteria</taxon>
        <taxon>Bacillati</taxon>
        <taxon>Bacillota</taxon>
        <taxon>Clostridia</taxon>
        <taxon>Peptostreptococcales</taxon>
        <taxon>Anaerovoracaceae</taxon>
        <taxon>Aminicella</taxon>
    </lineage>
</organism>
<reference evidence="2 3" key="1">
    <citation type="submission" date="2019-03" db="EMBL/GenBank/DDBJ databases">
        <title>Genomic Encyclopedia of Type Strains, Phase IV (KMG-IV): sequencing the most valuable type-strain genomes for metagenomic binning, comparative biology and taxonomic classification.</title>
        <authorList>
            <person name="Goeker M."/>
        </authorList>
    </citation>
    <scope>NUCLEOTIDE SEQUENCE [LARGE SCALE GENOMIC DNA]</scope>
    <source>
        <strain evidence="2 3">DSM 28287</strain>
    </source>
</reference>
<protein>
    <submittedName>
        <fullName evidence="2">Uncharacterized protein DUF3801</fullName>
    </submittedName>
</protein>
<sequence length="231" mass="25193">MNPGGDAAEQVVRMSLEGVEVAARITGTGAKNIAILLAAVLKEEQKTRGKARMTNMLKSGKELKVYSIRQKDLKTFAKEAKRYGVLYCVLKDKNSKDGDAVVDVMARADDASKIQRITERFRFDTVDRATVIGEIAKEKGTKAEPSKAAGKMIPNPSRAQTENVPLSERSSKQTSRSGSMNGGSSRESVREKLNGYKNEAEKSKAARTKTRSKGSRSTARKAPNKNKAKGR</sequence>
<name>A0A4R6Q0J8_9FIRM</name>
<comment type="caution">
    <text evidence="2">The sequence shown here is derived from an EMBL/GenBank/DDBJ whole genome shotgun (WGS) entry which is preliminary data.</text>
</comment>
<dbReference type="Proteomes" id="UP000295500">
    <property type="component" value="Unassembled WGS sequence"/>
</dbReference>
<evidence type="ECO:0000313" key="2">
    <source>
        <dbReference type="EMBL" id="TDP53711.1"/>
    </source>
</evidence>
<dbReference type="RefSeq" id="WP_133528710.1">
    <property type="nucleotide sequence ID" value="NZ_SNXO01000023.1"/>
</dbReference>
<feature type="compositionally biased region" description="Low complexity" evidence="1">
    <location>
        <begin position="175"/>
        <end position="186"/>
    </location>
</feature>
<feature type="compositionally biased region" description="Basic residues" evidence="1">
    <location>
        <begin position="205"/>
        <end position="231"/>
    </location>
</feature>
<proteinExistence type="predicted"/>
<evidence type="ECO:0000313" key="3">
    <source>
        <dbReference type="Proteomes" id="UP000295500"/>
    </source>
</evidence>
<accession>A0A4R6Q0J8</accession>
<dbReference type="InterPro" id="IPR024234">
    <property type="entry name" value="DUF3801"/>
</dbReference>
<dbReference type="OrthoDB" id="9783524at2"/>
<keyword evidence="3" id="KW-1185">Reference proteome</keyword>
<evidence type="ECO:0000256" key="1">
    <source>
        <dbReference type="SAM" id="MobiDB-lite"/>
    </source>
</evidence>
<dbReference type="EMBL" id="SNXO01000023">
    <property type="protein sequence ID" value="TDP53711.1"/>
    <property type="molecule type" value="Genomic_DNA"/>
</dbReference>